<dbReference type="OrthoDB" id="10485886at2759"/>
<feature type="region of interest" description="Disordered" evidence="1">
    <location>
        <begin position="88"/>
        <end position="111"/>
    </location>
</feature>
<dbReference type="InParanoid" id="A0A2G5C4G3"/>
<gene>
    <name evidence="2" type="ORF">AQUCO_09600014v1</name>
</gene>
<name>A0A2G5C4G3_AQUCA</name>
<dbReference type="EMBL" id="KZ305113">
    <property type="protein sequence ID" value="PIA26156.1"/>
    <property type="molecule type" value="Genomic_DNA"/>
</dbReference>
<accession>A0A2G5C4G3</accession>
<sequence length="111" mass="12719">MITSDSNQDDKEKSQIDTTTVLKEKKNNSIKVDGEKKSSMVSEDLKRFSEEAILLKMESSKRKLQQGYEHAAKKQHLVKVLNMDELPKEPSHKCLSGMQRKRTGTAAVRKW</sequence>
<feature type="region of interest" description="Disordered" evidence="1">
    <location>
        <begin position="1"/>
        <end position="42"/>
    </location>
</feature>
<feature type="compositionally biased region" description="Basic residues" evidence="1">
    <location>
        <begin position="99"/>
        <end position="111"/>
    </location>
</feature>
<dbReference type="AlphaFoldDB" id="A0A2G5C4G3"/>
<evidence type="ECO:0000256" key="1">
    <source>
        <dbReference type="SAM" id="MobiDB-lite"/>
    </source>
</evidence>
<evidence type="ECO:0000313" key="3">
    <source>
        <dbReference type="Proteomes" id="UP000230069"/>
    </source>
</evidence>
<evidence type="ECO:0000313" key="2">
    <source>
        <dbReference type="EMBL" id="PIA26156.1"/>
    </source>
</evidence>
<dbReference type="Proteomes" id="UP000230069">
    <property type="component" value="Unassembled WGS sequence"/>
</dbReference>
<feature type="compositionally biased region" description="Basic and acidic residues" evidence="1">
    <location>
        <begin position="22"/>
        <end position="42"/>
    </location>
</feature>
<proteinExistence type="predicted"/>
<organism evidence="2 3">
    <name type="scientific">Aquilegia coerulea</name>
    <name type="common">Rocky mountain columbine</name>
    <dbReference type="NCBI Taxonomy" id="218851"/>
    <lineage>
        <taxon>Eukaryota</taxon>
        <taxon>Viridiplantae</taxon>
        <taxon>Streptophyta</taxon>
        <taxon>Embryophyta</taxon>
        <taxon>Tracheophyta</taxon>
        <taxon>Spermatophyta</taxon>
        <taxon>Magnoliopsida</taxon>
        <taxon>Ranunculales</taxon>
        <taxon>Ranunculaceae</taxon>
        <taxon>Thalictroideae</taxon>
        <taxon>Aquilegia</taxon>
    </lineage>
</organism>
<reference evidence="2 3" key="1">
    <citation type="submission" date="2017-09" db="EMBL/GenBank/DDBJ databases">
        <title>WGS assembly of Aquilegia coerulea Goldsmith.</title>
        <authorList>
            <person name="Hodges S."/>
            <person name="Kramer E."/>
            <person name="Nordborg M."/>
            <person name="Tomkins J."/>
            <person name="Borevitz J."/>
            <person name="Derieg N."/>
            <person name="Yan J."/>
            <person name="Mihaltcheva S."/>
            <person name="Hayes R.D."/>
            <person name="Rokhsar D."/>
        </authorList>
    </citation>
    <scope>NUCLEOTIDE SEQUENCE [LARGE SCALE GENOMIC DNA]</scope>
    <source>
        <strain evidence="3">cv. Goldsmith</strain>
    </source>
</reference>
<keyword evidence="3" id="KW-1185">Reference proteome</keyword>
<protein>
    <submittedName>
        <fullName evidence="2">Uncharacterized protein</fullName>
    </submittedName>
</protein>